<accession>T0S0D4</accession>
<dbReference type="Proteomes" id="UP000030762">
    <property type="component" value="Unassembled WGS sequence"/>
</dbReference>
<dbReference type="InParanoid" id="T0S0D4"/>
<dbReference type="AlphaFoldDB" id="T0S0D4"/>
<evidence type="ECO:0000313" key="1">
    <source>
        <dbReference type="EMBL" id="EQC36072.1"/>
    </source>
</evidence>
<gene>
    <name evidence="1" type="ORF">SDRG_06807</name>
</gene>
<dbReference type="GeneID" id="19947534"/>
<dbReference type="OrthoDB" id="69177at2759"/>
<dbReference type="EMBL" id="JH767149">
    <property type="protein sequence ID" value="EQC36072.1"/>
    <property type="molecule type" value="Genomic_DNA"/>
</dbReference>
<name>T0S0D4_SAPDV</name>
<keyword evidence="2" id="KW-1185">Reference proteome</keyword>
<dbReference type="CDD" id="cd22997">
    <property type="entry name" value="GT_LH"/>
    <property type="match status" value="1"/>
</dbReference>
<proteinExistence type="predicted"/>
<protein>
    <submittedName>
        <fullName evidence="1">Uncharacterized protein</fullName>
    </submittedName>
</protein>
<dbReference type="OMA" id="RGCAPEY"/>
<reference evidence="1 2" key="1">
    <citation type="submission" date="2012-04" db="EMBL/GenBank/DDBJ databases">
        <title>The Genome Sequence of Saprolegnia declina VS20.</title>
        <authorList>
            <consortium name="The Broad Institute Genome Sequencing Platform"/>
            <person name="Russ C."/>
            <person name="Nusbaum C."/>
            <person name="Tyler B."/>
            <person name="van West P."/>
            <person name="Dieguez-Uribeondo J."/>
            <person name="de Bruijn I."/>
            <person name="Tripathy S."/>
            <person name="Jiang R."/>
            <person name="Young S.K."/>
            <person name="Zeng Q."/>
            <person name="Gargeya S."/>
            <person name="Fitzgerald M."/>
            <person name="Haas B."/>
            <person name="Abouelleil A."/>
            <person name="Alvarado L."/>
            <person name="Arachchi H.M."/>
            <person name="Berlin A."/>
            <person name="Chapman S.B."/>
            <person name="Goldberg J."/>
            <person name="Griggs A."/>
            <person name="Gujja S."/>
            <person name="Hansen M."/>
            <person name="Howarth C."/>
            <person name="Imamovic A."/>
            <person name="Larimer J."/>
            <person name="McCowen C."/>
            <person name="Montmayeur A."/>
            <person name="Murphy C."/>
            <person name="Neiman D."/>
            <person name="Pearson M."/>
            <person name="Priest M."/>
            <person name="Roberts A."/>
            <person name="Saif S."/>
            <person name="Shea T."/>
            <person name="Sisk P."/>
            <person name="Sykes S."/>
            <person name="Wortman J."/>
            <person name="Nusbaum C."/>
            <person name="Birren B."/>
        </authorList>
    </citation>
    <scope>NUCLEOTIDE SEQUENCE [LARGE SCALE GENOMIC DNA]</scope>
    <source>
        <strain evidence="1 2">VS20</strain>
    </source>
</reference>
<organism evidence="1 2">
    <name type="scientific">Saprolegnia diclina (strain VS20)</name>
    <dbReference type="NCBI Taxonomy" id="1156394"/>
    <lineage>
        <taxon>Eukaryota</taxon>
        <taxon>Sar</taxon>
        <taxon>Stramenopiles</taxon>
        <taxon>Oomycota</taxon>
        <taxon>Saprolegniomycetes</taxon>
        <taxon>Saprolegniales</taxon>
        <taxon>Saprolegniaceae</taxon>
        <taxon>Saprolegnia</taxon>
    </lineage>
</organism>
<sequence>MWKTRVTLAALVVTTAGFLMLQTLLVQRGASLTSRLEARPVTTSSTPDPPPFSIGKVHIVTLADDPTRTAICPLAASVYSQGLVLGVLGWNYSDTFFDGTSCGPPCQANRGKDNRIGQQKKLHWLHHYFEHHPDLCDDDLVLFTDAWDVVVNGDTATLTSIFLKQTRGQRGVIFNGEPSCGDSFGIANPYGDKLRSKRWPIRLERSQTLRYASGHDMCYAVAAKTMTSTATAGPNWSLGSGGILGDVASIRAFLRGVHQIRREQEDEYSANPSASFLFEGDQILFQLAYVRFPEVNALVDTSAEIFFVLSYNVGDDDFAHFSLPRGCAPEYLAGNVGSAFTYNNVTPVFLHFPGSAKRHLDTCFLHVARARAHLRPQQYLIDIDANRHVLVHDLCDNYS</sequence>
<dbReference type="RefSeq" id="XP_008610834.1">
    <property type="nucleotide sequence ID" value="XM_008612612.1"/>
</dbReference>
<evidence type="ECO:0000313" key="2">
    <source>
        <dbReference type="Proteomes" id="UP000030762"/>
    </source>
</evidence>
<dbReference type="VEuPathDB" id="FungiDB:SDRG_06807"/>